<feature type="domain" description="DUF218" evidence="2">
    <location>
        <begin position="82"/>
        <end position="247"/>
    </location>
</feature>
<evidence type="ECO:0000256" key="1">
    <source>
        <dbReference type="SAM" id="Phobius"/>
    </source>
</evidence>
<dbReference type="OrthoDB" id="9809813at2"/>
<feature type="transmembrane region" description="Helical" evidence="1">
    <location>
        <begin position="6"/>
        <end position="31"/>
    </location>
</feature>
<sequence length="261" mass="28198">MSAPAWLSAVARSLLLPPLNLLLFTAAGFVLSRWCARTGRAMAGIGVALLALLSMPAVADLMVRPLEDMTAPLTAAARAQGQAIVVLAAGRLERAPEYGGADIPDYVALARLRYAARLQHETGLPVLVSGGNVPAGEPDNSKARAMAAALRDDFRTPVRWIEGRSENTEQNALFSAEMLRGERIDRVLVVTDAMHMPRAMLAFAQTGLQAIAAPTMFFRSTGFDAQSLLPSAEGLRRSYYASYEWIGLLWYALRLNPASRT</sequence>
<comment type="caution">
    <text evidence="4">The sequence shown here is derived from an EMBL/GenBank/DDBJ whole genome shotgun (WGS) entry which is preliminary data.</text>
</comment>
<dbReference type="EMBL" id="NJGU01000004">
    <property type="protein sequence ID" value="OWY29829.1"/>
    <property type="molecule type" value="Genomic_DNA"/>
</dbReference>
<reference evidence="4 5" key="1">
    <citation type="submission" date="2017-06" db="EMBL/GenBank/DDBJ databases">
        <title>Herbaspirillum phytohormonus sp. nov., isolated from the root nodule of Robinia pseudoacacia in lead-zinc mine.</title>
        <authorList>
            <person name="Fan M."/>
            <person name="Lin Y."/>
        </authorList>
    </citation>
    <scope>NUCLEOTIDE SEQUENCE [LARGE SCALE GENOMIC DNA]</scope>
    <source>
        <strain evidence="4 5">HZ10</strain>
    </source>
</reference>
<dbReference type="PANTHER" id="PTHR30336">
    <property type="entry name" value="INNER MEMBRANE PROTEIN, PROBABLE PERMEASE"/>
    <property type="match status" value="1"/>
</dbReference>
<evidence type="ECO:0000313" key="5">
    <source>
        <dbReference type="Proteomes" id="UP000197596"/>
    </source>
</evidence>
<accession>A0A2D0B695</accession>
<dbReference type="InterPro" id="IPR051599">
    <property type="entry name" value="Cell_Envelope_Assoc"/>
</dbReference>
<dbReference type="EMBL" id="JABFMT010000007">
    <property type="protein sequence ID" value="NUU01790.1"/>
    <property type="molecule type" value="Genomic_DNA"/>
</dbReference>
<evidence type="ECO:0000259" key="2">
    <source>
        <dbReference type="Pfam" id="PF02698"/>
    </source>
</evidence>
<dbReference type="AlphaFoldDB" id="A0A2D0B695"/>
<keyword evidence="1" id="KW-0812">Transmembrane</keyword>
<name>A0A2D0B695_9BURK</name>
<keyword evidence="6" id="KW-1185">Reference proteome</keyword>
<evidence type="ECO:0000313" key="3">
    <source>
        <dbReference type="EMBL" id="NUU01790.1"/>
    </source>
</evidence>
<dbReference type="Proteomes" id="UP000197596">
    <property type="component" value="Unassembled WGS sequence"/>
</dbReference>
<dbReference type="PANTHER" id="PTHR30336:SF4">
    <property type="entry name" value="ENVELOPE BIOGENESIS FACTOR ELYC"/>
    <property type="match status" value="1"/>
</dbReference>
<dbReference type="GO" id="GO:0000270">
    <property type="term" value="P:peptidoglycan metabolic process"/>
    <property type="evidence" value="ECO:0007669"/>
    <property type="project" value="TreeGrafter"/>
</dbReference>
<reference evidence="3 6" key="2">
    <citation type="journal article" date="2020" name="Front. Plant Sci.">
        <title>Isolation of Rhizosphere Bacteria That Improve Quality and Water Stress Tolerance in Greenhouse Ornamentals.</title>
        <authorList>
            <person name="Nordstedt N.P."/>
            <person name="Jones M.L."/>
        </authorList>
    </citation>
    <scope>NUCLEOTIDE SEQUENCE [LARGE SCALE GENOMIC DNA]</scope>
    <source>
        <strain evidence="3 6">C6C2</strain>
    </source>
</reference>
<feature type="transmembrane region" description="Helical" evidence="1">
    <location>
        <begin position="43"/>
        <end position="63"/>
    </location>
</feature>
<dbReference type="GO" id="GO:0043164">
    <property type="term" value="P:Gram-negative-bacterium-type cell wall biogenesis"/>
    <property type="evidence" value="ECO:0007669"/>
    <property type="project" value="TreeGrafter"/>
</dbReference>
<protein>
    <submittedName>
        <fullName evidence="3">YdcF family protein</fullName>
    </submittedName>
</protein>
<dbReference type="Gene3D" id="3.40.50.620">
    <property type="entry name" value="HUPs"/>
    <property type="match status" value="1"/>
</dbReference>
<gene>
    <name evidence="4" type="ORF">CEJ42_08220</name>
    <name evidence="3" type="ORF">HNO84_09275</name>
</gene>
<organism evidence="4 5">
    <name type="scientific">Herbaspirillum robiniae</name>
    <dbReference type="NCBI Taxonomy" id="2014887"/>
    <lineage>
        <taxon>Bacteria</taxon>
        <taxon>Pseudomonadati</taxon>
        <taxon>Pseudomonadota</taxon>
        <taxon>Betaproteobacteria</taxon>
        <taxon>Burkholderiales</taxon>
        <taxon>Oxalobacteraceae</taxon>
        <taxon>Herbaspirillum</taxon>
    </lineage>
</organism>
<dbReference type="CDD" id="cd06259">
    <property type="entry name" value="YdcF-like"/>
    <property type="match status" value="1"/>
</dbReference>
<proteinExistence type="predicted"/>
<dbReference type="InterPro" id="IPR014729">
    <property type="entry name" value="Rossmann-like_a/b/a_fold"/>
</dbReference>
<keyword evidence="1" id="KW-0472">Membrane</keyword>
<evidence type="ECO:0000313" key="4">
    <source>
        <dbReference type="EMBL" id="OWY29829.1"/>
    </source>
</evidence>
<dbReference type="GO" id="GO:0005886">
    <property type="term" value="C:plasma membrane"/>
    <property type="evidence" value="ECO:0007669"/>
    <property type="project" value="TreeGrafter"/>
</dbReference>
<evidence type="ECO:0000313" key="6">
    <source>
        <dbReference type="Proteomes" id="UP000536746"/>
    </source>
</evidence>
<keyword evidence="1" id="KW-1133">Transmembrane helix</keyword>
<dbReference type="Pfam" id="PF02698">
    <property type="entry name" value="DUF218"/>
    <property type="match status" value="1"/>
</dbReference>
<dbReference type="InterPro" id="IPR003848">
    <property type="entry name" value="DUF218"/>
</dbReference>
<dbReference type="Proteomes" id="UP000536746">
    <property type="component" value="Unassembled WGS sequence"/>
</dbReference>